<organism evidence="5 6">
    <name type="scientific">Sulfurisoma sediminicola</name>
    <dbReference type="NCBI Taxonomy" id="1381557"/>
    <lineage>
        <taxon>Bacteria</taxon>
        <taxon>Pseudomonadati</taxon>
        <taxon>Pseudomonadota</taxon>
        <taxon>Betaproteobacteria</taxon>
        <taxon>Nitrosomonadales</taxon>
        <taxon>Sterolibacteriaceae</taxon>
        <taxon>Sulfurisoma</taxon>
    </lineage>
</organism>
<evidence type="ECO:0000256" key="3">
    <source>
        <dbReference type="SAM" id="SignalP"/>
    </source>
</evidence>
<dbReference type="RefSeq" id="WP_121240093.1">
    <property type="nucleotide sequence ID" value="NZ_BHVV01000001.1"/>
</dbReference>
<feature type="transmembrane region" description="Helical" evidence="2">
    <location>
        <begin position="81"/>
        <end position="103"/>
    </location>
</feature>
<feature type="chain" id="PRO_5019790595" evidence="3">
    <location>
        <begin position="22"/>
        <end position="296"/>
    </location>
</feature>
<dbReference type="EMBL" id="RCCI01000004">
    <property type="protein sequence ID" value="RLJ68172.1"/>
    <property type="molecule type" value="Genomic_DNA"/>
</dbReference>
<feature type="region of interest" description="Disordered" evidence="1">
    <location>
        <begin position="44"/>
        <end position="77"/>
    </location>
</feature>
<sequence>MKRLYLALFAAFIGLGLTVQDAEAKRLGGGGSFGMKRDSTVMKRDAAPAAPAAPTQGSAAAAKPATPATPPATQPSGMRKWLGPIAGLAAGLGIAALLSHFGLGEGMATMLMILLGVVAVVFVVKLLLRKSQPQSGMRYAGAGAQGDMGRVEPAHFEPASAASVGAGGTAASIPVGFDVEGFLRQAKLNYIRLQAANDRGDMDDIRNFTSPEMFAEIQMQYEERGRGKQETDVQQLDATLLDVSEENGRHVASVRFFGRIREVAGGPVEALDEVWHLSKQVDGSGGWVIAGIQQFQ</sequence>
<dbReference type="InterPro" id="IPR007379">
    <property type="entry name" value="Tim44-like_dom"/>
</dbReference>
<proteinExistence type="predicted"/>
<gene>
    <name evidence="5" type="ORF">DFR35_0726</name>
</gene>
<evidence type="ECO:0000256" key="2">
    <source>
        <dbReference type="SAM" id="Phobius"/>
    </source>
</evidence>
<evidence type="ECO:0000313" key="5">
    <source>
        <dbReference type="EMBL" id="RLJ68172.1"/>
    </source>
</evidence>
<evidence type="ECO:0000313" key="6">
    <source>
        <dbReference type="Proteomes" id="UP000268908"/>
    </source>
</evidence>
<keyword evidence="2" id="KW-1133">Transmembrane helix</keyword>
<accession>A0A497XJP2</accession>
<evidence type="ECO:0000259" key="4">
    <source>
        <dbReference type="SMART" id="SM00978"/>
    </source>
</evidence>
<comment type="caution">
    <text evidence="5">The sequence shown here is derived from an EMBL/GenBank/DDBJ whole genome shotgun (WGS) entry which is preliminary data.</text>
</comment>
<dbReference type="PANTHER" id="PTHR41542:SF1">
    <property type="entry name" value="BLL5807 PROTEIN"/>
    <property type="match status" value="1"/>
</dbReference>
<dbReference type="PANTHER" id="PTHR41542">
    <property type="entry name" value="BLL5807 PROTEIN"/>
    <property type="match status" value="1"/>
</dbReference>
<reference evidence="5 6" key="1">
    <citation type="submission" date="2018-10" db="EMBL/GenBank/DDBJ databases">
        <title>Genomic Encyclopedia of Type Strains, Phase IV (KMG-IV): sequencing the most valuable type-strain genomes for metagenomic binning, comparative biology and taxonomic classification.</title>
        <authorList>
            <person name="Goeker M."/>
        </authorList>
    </citation>
    <scope>NUCLEOTIDE SEQUENCE [LARGE SCALE GENOMIC DNA]</scope>
    <source>
        <strain evidence="5 6">DSM 26916</strain>
    </source>
</reference>
<feature type="domain" description="Tim44-like" evidence="4">
    <location>
        <begin position="164"/>
        <end position="294"/>
    </location>
</feature>
<dbReference type="SUPFAM" id="SSF54427">
    <property type="entry name" value="NTF2-like"/>
    <property type="match status" value="1"/>
</dbReference>
<name>A0A497XJP2_9PROT</name>
<dbReference type="InterPro" id="IPR032710">
    <property type="entry name" value="NTF2-like_dom_sf"/>
</dbReference>
<dbReference type="Gene3D" id="3.10.450.240">
    <property type="match status" value="1"/>
</dbReference>
<keyword evidence="3" id="KW-0732">Signal</keyword>
<dbReference type="Proteomes" id="UP000268908">
    <property type="component" value="Unassembled WGS sequence"/>
</dbReference>
<keyword evidence="2" id="KW-0472">Membrane</keyword>
<protein>
    <submittedName>
        <fullName evidence="5">Putative lipid-binding transport protein (Tim44 family)</fullName>
    </submittedName>
</protein>
<dbReference type="SMART" id="SM00978">
    <property type="entry name" value="Tim44"/>
    <property type="match status" value="1"/>
</dbReference>
<dbReference type="AlphaFoldDB" id="A0A497XJP2"/>
<evidence type="ECO:0000256" key="1">
    <source>
        <dbReference type="SAM" id="MobiDB-lite"/>
    </source>
</evidence>
<keyword evidence="2" id="KW-0812">Transmembrane</keyword>
<feature type="compositionally biased region" description="Low complexity" evidence="1">
    <location>
        <begin position="47"/>
        <end position="66"/>
    </location>
</feature>
<dbReference type="Pfam" id="PF04280">
    <property type="entry name" value="Tim44"/>
    <property type="match status" value="1"/>
</dbReference>
<dbReference type="OrthoDB" id="5297955at2"/>
<feature type="transmembrane region" description="Helical" evidence="2">
    <location>
        <begin position="110"/>
        <end position="128"/>
    </location>
</feature>
<keyword evidence="6" id="KW-1185">Reference proteome</keyword>
<feature type="signal peptide" evidence="3">
    <location>
        <begin position="1"/>
        <end position="21"/>
    </location>
</feature>